<proteinExistence type="predicted"/>
<dbReference type="AlphaFoldDB" id="A0A848DS96"/>
<comment type="caution">
    <text evidence="1">The sequence shown here is derived from an EMBL/GenBank/DDBJ whole genome shotgun (WGS) entry which is preliminary data.</text>
</comment>
<dbReference type="Proteomes" id="UP000586918">
    <property type="component" value="Unassembled WGS sequence"/>
</dbReference>
<keyword evidence="2" id="KW-1185">Reference proteome</keyword>
<evidence type="ECO:0000313" key="2">
    <source>
        <dbReference type="Proteomes" id="UP000586918"/>
    </source>
</evidence>
<reference evidence="1 2" key="1">
    <citation type="submission" date="2020-04" db="EMBL/GenBank/DDBJ databases">
        <authorList>
            <person name="Klaysubun C."/>
            <person name="Duangmal K."/>
            <person name="Lipun K."/>
        </authorList>
    </citation>
    <scope>NUCLEOTIDE SEQUENCE [LARGE SCALE GENOMIC DNA]</scope>
    <source>
        <strain evidence="1 2">DSM 45300</strain>
    </source>
</reference>
<gene>
    <name evidence="1" type="ORF">HF519_28170</name>
</gene>
<sequence length="82" mass="8905">MEVAGRHLLAVIDQHTRVVLGQVTVEATMAGRAGEINQFTPLLDILTGVDLAGVVITADAPAISTQALKKISTHVRRWRLHR</sequence>
<accession>A0A848DS96</accession>
<protein>
    <submittedName>
        <fullName evidence="1">Transposase</fullName>
    </submittedName>
</protein>
<dbReference type="EMBL" id="JAAXKZ010000179">
    <property type="protein sequence ID" value="NMH95359.1"/>
    <property type="molecule type" value="Genomic_DNA"/>
</dbReference>
<organism evidence="1 2">
    <name type="scientific">Pseudonocardia bannensis</name>
    <dbReference type="NCBI Taxonomy" id="630973"/>
    <lineage>
        <taxon>Bacteria</taxon>
        <taxon>Bacillati</taxon>
        <taxon>Actinomycetota</taxon>
        <taxon>Actinomycetes</taxon>
        <taxon>Pseudonocardiales</taxon>
        <taxon>Pseudonocardiaceae</taxon>
        <taxon>Pseudonocardia</taxon>
    </lineage>
</organism>
<name>A0A848DS96_9PSEU</name>
<evidence type="ECO:0000313" key="1">
    <source>
        <dbReference type="EMBL" id="NMH95359.1"/>
    </source>
</evidence>
<dbReference type="RefSeq" id="WP_169416018.1">
    <property type="nucleotide sequence ID" value="NZ_JAAXKZ010000179.1"/>
</dbReference>